<keyword evidence="2" id="KW-1185">Reference proteome</keyword>
<name>A0A194Q0A2_PAPXU</name>
<evidence type="ECO:0000313" key="1">
    <source>
        <dbReference type="EMBL" id="KPI98728.1"/>
    </source>
</evidence>
<protein>
    <submittedName>
        <fullName evidence="1">Uncharacterized protein</fullName>
    </submittedName>
</protein>
<proteinExistence type="predicted"/>
<evidence type="ECO:0000313" key="2">
    <source>
        <dbReference type="Proteomes" id="UP000053268"/>
    </source>
</evidence>
<sequence length="97" mass="10980">MDWQEKAQDRQHWRSLVSETKTHFGSMRQRSGGAINSSLRNNEMTTFYLETRIIACQMAGAIKIAPTQSAREQRMAAPFTARAGADCSTNCWAVRQK</sequence>
<accession>A0A194Q0A2</accession>
<organism evidence="1 2">
    <name type="scientific">Papilio xuthus</name>
    <name type="common">Asian swallowtail butterfly</name>
    <dbReference type="NCBI Taxonomy" id="66420"/>
    <lineage>
        <taxon>Eukaryota</taxon>
        <taxon>Metazoa</taxon>
        <taxon>Ecdysozoa</taxon>
        <taxon>Arthropoda</taxon>
        <taxon>Hexapoda</taxon>
        <taxon>Insecta</taxon>
        <taxon>Pterygota</taxon>
        <taxon>Neoptera</taxon>
        <taxon>Endopterygota</taxon>
        <taxon>Lepidoptera</taxon>
        <taxon>Glossata</taxon>
        <taxon>Ditrysia</taxon>
        <taxon>Papilionoidea</taxon>
        <taxon>Papilionidae</taxon>
        <taxon>Papilioninae</taxon>
        <taxon>Papilio</taxon>
    </lineage>
</organism>
<gene>
    <name evidence="1" type="ORF">RR46_10046</name>
</gene>
<dbReference type="EMBL" id="KQ459582">
    <property type="protein sequence ID" value="KPI98728.1"/>
    <property type="molecule type" value="Genomic_DNA"/>
</dbReference>
<dbReference type="AlphaFoldDB" id="A0A194Q0A2"/>
<dbReference type="Proteomes" id="UP000053268">
    <property type="component" value="Unassembled WGS sequence"/>
</dbReference>
<reference evidence="1 2" key="1">
    <citation type="journal article" date="2015" name="Nat. Commun.">
        <title>Outbred genome sequencing and CRISPR/Cas9 gene editing in butterflies.</title>
        <authorList>
            <person name="Li X."/>
            <person name="Fan D."/>
            <person name="Zhang W."/>
            <person name="Liu G."/>
            <person name="Zhang L."/>
            <person name="Zhao L."/>
            <person name="Fang X."/>
            <person name="Chen L."/>
            <person name="Dong Y."/>
            <person name="Chen Y."/>
            <person name="Ding Y."/>
            <person name="Zhao R."/>
            <person name="Feng M."/>
            <person name="Zhu Y."/>
            <person name="Feng Y."/>
            <person name="Jiang X."/>
            <person name="Zhu D."/>
            <person name="Xiang H."/>
            <person name="Feng X."/>
            <person name="Li S."/>
            <person name="Wang J."/>
            <person name="Zhang G."/>
            <person name="Kronforst M.R."/>
            <person name="Wang W."/>
        </authorList>
    </citation>
    <scope>NUCLEOTIDE SEQUENCE [LARGE SCALE GENOMIC DNA]</scope>
    <source>
        <strain evidence="1">Ya'a_city_454_Px</strain>
        <tissue evidence="1">Whole body</tissue>
    </source>
</reference>